<proteinExistence type="predicted"/>
<sequence length="92" mass="10109">MARIIVERTHTLGRALAREKAEVLAAKLASDYGVRCEWQGDVLEVRRSGADGRIEVEDDRVRVLLNLGLLLSAMGSSVKAQIEHALDKALKV</sequence>
<dbReference type="Pfam" id="PF09650">
    <property type="entry name" value="PHA_gran_rgn"/>
    <property type="match status" value="1"/>
</dbReference>
<gene>
    <name evidence="1" type="ORF">EA797_20045</name>
</gene>
<evidence type="ECO:0000313" key="2">
    <source>
        <dbReference type="Proteomes" id="UP000269774"/>
    </source>
</evidence>
<name>A0A3M2HDF9_9GAMM</name>
<protein>
    <submittedName>
        <fullName evidence="1">Polyhydroxyalkanoic acid system protein</fullName>
    </submittedName>
</protein>
<organism evidence="1 2">
    <name type="scientific">Stutzerimonas zhaodongensis</name>
    <dbReference type="NCBI Taxonomy" id="1176257"/>
    <lineage>
        <taxon>Bacteria</taxon>
        <taxon>Pseudomonadati</taxon>
        <taxon>Pseudomonadota</taxon>
        <taxon>Gammaproteobacteria</taxon>
        <taxon>Pseudomonadales</taxon>
        <taxon>Pseudomonadaceae</taxon>
        <taxon>Stutzerimonas</taxon>
    </lineage>
</organism>
<dbReference type="OrthoDB" id="287584at2"/>
<keyword evidence="2" id="KW-1185">Reference proteome</keyword>
<dbReference type="NCBIfam" id="TIGR02610">
    <property type="entry name" value="PHA_gran_rgn"/>
    <property type="match status" value="1"/>
</dbReference>
<dbReference type="InterPro" id="IPR013433">
    <property type="entry name" value="PHA_gran_rgn"/>
</dbReference>
<accession>A0A3M2HDF9</accession>
<dbReference type="AlphaFoldDB" id="A0A3M2HDF9"/>
<comment type="caution">
    <text evidence="1">The sequence shown here is derived from an EMBL/GenBank/DDBJ whole genome shotgun (WGS) entry which is preliminary data.</text>
</comment>
<dbReference type="EMBL" id="RFFM01000008">
    <property type="protein sequence ID" value="RMH87786.1"/>
    <property type="molecule type" value="Genomic_DNA"/>
</dbReference>
<dbReference type="RefSeq" id="WP_122168491.1">
    <property type="nucleotide sequence ID" value="NZ_CP180504.1"/>
</dbReference>
<dbReference type="Proteomes" id="UP000269774">
    <property type="component" value="Unassembled WGS sequence"/>
</dbReference>
<evidence type="ECO:0000313" key="1">
    <source>
        <dbReference type="EMBL" id="RMH87786.1"/>
    </source>
</evidence>
<reference evidence="1 2" key="1">
    <citation type="submission" date="2018-10" db="EMBL/GenBank/DDBJ databases">
        <title>Pseudomonas zhaodongensis NEAU-ST5-21(T) genome.</title>
        <authorList>
            <person name="Peng J."/>
            <person name="Liu Z.-P."/>
        </authorList>
    </citation>
    <scope>NUCLEOTIDE SEQUENCE [LARGE SCALE GENOMIC DNA]</scope>
    <source>
        <strain evidence="1 2">NEAU-ST5-21</strain>
    </source>
</reference>